<sequence>MAISHVQPLLLLLASLFFLPTLFAHKFEYCNNNTGYDFGHVSGVATTSRDNDTTTTIYISVHPKKTLYKGSASVYLFYGENPEPMDGCVYELSEVVNTLPIKPDTNIRLTLTEVPLQNDLVVATNMLFTVASSFGMFLSIELKNLESLILGRNHMTKFCPSSLNVSSFAFLPMIISIRITPNV</sequence>
<proteinExistence type="predicted"/>
<evidence type="ECO:0000256" key="1">
    <source>
        <dbReference type="SAM" id="SignalP"/>
    </source>
</evidence>
<evidence type="ECO:0000313" key="2">
    <source>
        <dbReference type="EMBL" id="CAA7030717.1"/>
    </source>
</evidence>
<keyword evidence="3" id="KW-1185">Reference proteome</keyword>
<protein>
    <recommendedName>
        <fullName evidence="4">Malectin-like domain-containing protein</fullName>
    </recommendedName>
</protein>
<dbReference type="AlphaFoldDB" id="A0A6D2IK97"/>
<feature type="signal peptide" evidence="1">
    <location>
        <begin position="1"/>
        <end position="24"/>
    </location>
</feature>
<dbReference type="OrthoDB" id="10525421at2759"/>
<dbReference type="EMBL" id="CACVBM020001097">
    <property type="protein sequence ID" value="CAA7030717.1"/>
    <property type="molecule type" value="Genomic_DNA"/>
</dbReference>
<gene>
    <name evidence="2" type="ORF">MERR_LOCUS17952</name>
</gene>
<name>A0A6D2IK97_9BRAS</name>
<evidence type="ECO:0000313" key="3">
    <source>
        <dbReference type="Proteomes" id="UP000467841"/>
    </source>
</evidence>
<reference evidence="2" key="1">
    <citation type="submission" date="2020-01" db="EMBL/GenBank/DDBJ databases">
        <authorList>
            <person name="Mishra B."/>
        </authorList>
    </citation>
    <scope>NUCLEOTIDE SEQUENCE [LARGE SCALE GENOMIC DNA]</scope>
</reference>
<accession>A0A6D2IK97</accession>
<evidence type="ECO:0008006" key="4">
    <source>
        <dbReference type="Google" id="ProtNLM"/>
    </source>
</evidence>
<organism evidence="2 3">
    <name type="scientific">Microthlaspi erraticum</name>
    <dbReference type="NCBI Taxonomy" id="1685480"/>
    <lineage>
        <taxon>Eukaryota</taxon>
        <taxon>Viridiplantae</taxon>
        <taxon>Streptophyta</taxon>
        <taxon>Embryophyta</taxon>
        <taxon>Tracheophyta</taxon>
        <taxon>Spermatophyta</taxon>
        <taxon>Magnoliopsida</taxon>
        <taxon>eudicotyledons</taxon>
        <taxon>Gunneridae</taxon>
        <taxon>Pentapetalae</taxon>
        <taxon>rosids</taxon>
        <taxon>malvids</taxon>
        <taxon>Brassicales</taxon>
        <taxon>Brassicaceae</taxon>
        <taxon>Coluteocarpeae</taxon>
        <taxon>Microthlaspi</taxon>
    </lineage>
</organism>
<feature type="chain" id="PRO_5025611770" description="Malectin-like domain-containing protein" evidence="1">
    <location>
        <begin position="25"/>
        <end position="183"/>
    </location>
</feature>
<dbReference type="Proteomes" id="UP000467841">
    <property type="component" value="Unassembled WGS sequence"/>
</dbReference>
<keyword evidence="1" id="KW-0732">Signal</keyword>
<comment type="caution">
    <text evidence="2">The sequence shown here is derived from an EMBL/GenBank/DDBJ whole genome shotgun (WGS) entry which is preliminary data.</text>
</comment>